<gene>
    <name evidence="1" type="ORF">SCALIN_C05_0083</name>
</gene>
<dbReference type="EMBL" id="BAOS01000005">
    <property type="protein sequence ID" value="GAX59998.1"/>
    <property type="molecule type" value="Genomic_DNA"/>
</dbReference>
<proteinExistence type="predicted"/>
<keyword evidence="2" id="KW-1185">Reference proteome</keyword>
<name>A0A286TVS3_9BACT</name>
<evidence type="ECO:0000313" key="2">
    <source>
        <dbReference type="Proteomes" id="UP000218542"/>
    </source>
</evidence>
<dbReference type="AlphaFoldDB" id="A0A286TVS3"/>
<dbReference type="Proteomes" id="UP000218542">
    <property type="component" value="Unassembled WGS sequence"/>
</dbReference>
<protein>
    <submittedName>
        <fullName evidence="1">Uncharacterized protein</fullName>
    </submittedName>
</protein>
<evidence type="ECO:0000313" key="1">
    <source>
        <dbReference type="EMBL" id="GAX59998.1"/>
    </source>
</evidence>
<organism evidence="1 2">
    <name type="scientific">Candidatus Scalindua japonica</name>
    <dbReference type="NCBI Taxonomy" id="1284222"/>
    <lineage>
        <taxon>Bacteria</taxon>
        <taxon>Pseudomonadati</taxon>
        <taxon>Planctomycetota</taxon>
        <taxon>Candidatus Brocadiia</taxon>
        <taxon>Candidatus Brocadiales</taxon>
        <taxon>Candidatus Scalinduaceae</taxon>
        <taxon>Candidatus Scalindua</taxon>
    </lineage>
</organism>
<sequence length="60" mass="7398">MKFCAVHPYSRMEGYKRVRNDLSYIIFFDADEIIEYVRFKEYLSENGFKDYNEILCSNYY</sequence>
<reference evidence="2" key="1">
    <citation type="journal article" date="2017" name="Environ. Microbiol. Rep.">
        <title>Genetic Diversity of Marine Anaerobic Ammonium-Oxidizing Bacteria as Revealed by Genomic and Proteomic Analyses of 'Candidatus Scalindua japonica'.</title>
        <authorList>
            <person name="Oshiki M."/>
            <person name="Mizuto K."/>
            <person name="Kimura Z."/>
            <person name="Kindaichi T."/>
            <person name="Satoh H."/>
            <person name="Okabe S."/>
        </authorList>
    </citation>
    <scope>NUCLEOTIDE SEQUENCE [LARGE SCALE GENOMIC DNA]</scope>
    <source>
        <strain evidence="2">husup-a2</strain>
    </source>
</reference>
<accession>A0A286TVS3</accession>
<comment type="caution">
    <text evidence="1">The sequence shown here is derived from an EMBL/GenBank/DDBJ whole genome shotgun (WGS) entry which is preliminary data.</text>
</comment>